<dbReference type="RefSeq" id="WP_126073399.1">
    <property type="nucleotide sequence ID" value="NZ_CP051166.1"/>
</dbReference>
<feature type="domain" description="Right handed beta helix" evidence="1">
    <location>
        <begin position="207"/>
        <end position="293"/>
    </location>
</feature>
<dbReference type="EMBL" id="RXLQ01000003">
    <property type="protein sequence ID" value="RSZ60038.1"/>
    <property type="molecule type" value="Genomic_DNA"/>
</dbReference>
<organism evidence="2 3">
    <name type="scientific">Massilia atriviolacea</name>
    <dbReference type="NCBI Taxonomy" id="2495579"/>
    <lineage>
        <taxon>Bacteria</taxon>
        <taxon>Pseudomonadati</taxon>
        <taxon>Pseudomonadota</taxon>
        <taxon>Betaproteobacteria</taxon>
        <taxon>Burkholderiales</taxon>
        <taxon>Oxalobacteraceae</taxon>
        <taxon>Telluria group</taxon>
        <taxon>Massilia</taxon>
    </lineage>
</organism>
<accession>A0A430HR96</accession>
<dbReference type="AlphaFoldDB" id="A0A430HR96"/>
<protein>
    <submittedName>
        <fullName evidence="2">Right-handed parallel beta-helix repeat-containing protein</fullName>
    </submittedName>
</protein>
<dbReference type="SMART" id="SM00710">
    <property type="entry name" value="PbH1"/>
    <property type="match status" value="8"/>
</dbReference>
<dbReference type="OrthoDB" id="9111679at2"/>
<dbReference type="InterPro" id="IPR011050">
    <property type="entry name" value="Pectin_lyase_fold/virulence"/>
</dbReference>
<evidence type="ECO:0000313" key="2">
    <source>
        <dbReference type="EMBL" id="RSZ60038.1"/>
    </source>
</evidence>
<reference evidence="2 3" key="1">
    <citation type="submission" date="2018-12" db="EMBL/GenBank/DDBJ databases">
        <authorList>
            <person name="Yang E."/>
        </authorList>
    </citation>
    <scope>NUCLEOTIDE SEQUENCE [LARGE SCALE GENOMIC DNA]</scope>
    <source>
        <strain evidence="2 3">SOD</strain>
    </source>
</reference>
<evidence type="ECO:0000313" key="3">
    <source>
        <dbReference type="Proteomes" id="UP000278085"/>
    </source>
</evidence>
<dbReference type="InterPro" id="IPR006626">
    <property type="entry name" value="PbH1"/>
</dbReference>
<name>A0A430HR96_9BURK</name>
<keyword evidence="3" id="KW-1185">Reference proteome</keyword>
<dbReference type="Pfam" id="PF13229">
    <property type="entry name" value="Beta_helix"/>
    <property type="match status" value="2"/>
</dbReference>
<dbReference type="SUPFAM" id="SSF51126">
    <property type="entry name" value="Pectin lyase-like"/>
    <property type="match status" value="2"/>
</dbReference>
<dbReference type="InterPro" id="IPR039448">
    <property type="entry name" value="Beta_helix"/>
</dbReference>
<feature type="domain" description="Right handed beta helix" evidence="1">
    <location>
        <begin position="356"/>
        <end position="513"/>
    </location>
</feature>
<dbReference type="Proteomes" id="UP000278085">
    <property type="component" value="Unassembled WGS sequence"/>
</dbReference>
<comment type="caution">
    <text evidence="2">The sequence shown here is derived from an EMBL/GenBank/DDBJ whole genome shotgun (WGS) entry which is preliminary data.</text>
</comment>
<proteinExistence type="predicted"/>
<dbReference type="InterPro" id="IPR012334">
    <property type="entry name" value="Pectin_lyas_fold"/>
</dbReference>
<gene>
    <name evidence="2" type="ORF">EJB06_07615</name>
</gene>
<sequence>MLRYANNYQDRYGNGIPGALVSVTSNETGLPVTIYSDNGVTPITNLVTDALGQFAFYVADGDVDITLSKTDTTTTSIRDVTIKNPVAESALASTSGPGLVGCINPGAGAVATTLQAKLLEGAVTPQDFMTTAQRNNVAAGLGTISVVDAFEKALATGMPVYVPSASRKYLFDRQLIVPSNAVIFGDQAQIYLGNGVNQHVFRVATNADNVEIRGLRIDGTKASNTASMGIAIDGGSSIRVLDCYIKNCSAAGIYFAGATLSGVRAMNNFVTGCVAGGITANDTVTNFAFNENSCWLNGTHGVGIIGIAKHGMICGNACWDNGQGTPNADNITGYNVANTSVTVSNNSCKGGLNNSIHMGGQYMVVTDNTVYDPTQYGIVMAANTGICKGCTVGNNSVFGAGVSGYWFENCTTGSVNGNSSCDNTAHGFAIDGCIGLSFGSNSASGNGGDGFRNGVASSFLTFNGCTSRANTGDGIELGNVTDSTITGGNFSGNTGWGVNVSGTEARNIIGMNTVRGNTAGQIAQPNVSTRVTDNETGVSRTVASAAALILPPGGSYFYITGTTSITSMTASFPERMVTLQFDDVLTFTDGGNLNIAGNYVTAFKKTITLICDGSSWVEIARSTN</sequence>
<dbReference type="Gene3D" id="2.160.20.10">
    <property type="entry name" value="Single-stranded right-handed beta-helix, Pectin lyase-like"/>
    <property type="match status" value="2"/>
</dbReference>
<evidence type="ECO:0000259" key="1">
    <source>
        <dbReference type="Pfam" id="PF13229"/>
    </source>
</evidence>